<dbReference type="InterPro" id="IPR000719">
    <property type="entry name" value="Prot_kinase_dom"/>
</dbReference>
<dbReference type="Gene3D" id="1.10.510.10">
    <property type="entry name" value="Transferase(Phosphotransferase) domain 1"/>
    <property type="match status" value="3"/>
</dbReference>
<comment type="catalytic activity">
    <reaction evidence="8">
        <text>L-seryl-[protein] + ATP = O-phospho-L-seryl-[protein] + ADP + H(+)</text>
        <dbReference type="Rhea" id="RHEA:17989"/>
        <dbReference type="Rhea" id="RHEA-COMP:9863"/>
        <dbReference type="Rhea" id="RHEA-COMP:11604"/>
        <dbReference type="ChEBI" id="CHEBI:15378"/>
        <dbReference type="ChEBI" id="CHEBI:29999"/>
        <dbReference type="ChEBI" id="CHEBI:30616"/>
        <dbReference type="ChEBI" id="CHEBI:83421"/>
        <dbReference type="ChEBI" id="CHEBI:456216"/>
        <dbReference type="EC" id="2.7.11.1"/>
    </reaction>
</comment>
<evidence type="ECO:0000256" key="7">
    <source>
        <dbReference type="ARBA" id="ARBA00047899"/>
    </source>
</evidence>
<reference evidence="12 13" key="1">
    <citation type="submission" date="2024-02" db="EMBL/GenBank/DDBJ databases">
        <title>FIRST GENOME SEQUENCES OF Leishmania (Viannia) shawi, Leishmania (Viannia) lindenbergi AND Leishmania (Viannia) utingensis.</title>
        <authorList>
            <person name="Resadore F."/>
            <person name="Custodio M.G.F."/>
            <person name="Boite M.C."/>
            <person name="Cupolillo E."/>
            <person name="Ferreira G.E.M."/>
        </authorList>
    </citation>
    <scope>NUCLEOTIDE SEQUENCE [LARGE SCALE GENOMIC DNA]</scope>
    <source>
        <strain evidence="12 13">MDAS/BR/1979/M5533</strain>
    </source>
</reference>
<keyword evidence="4 9" id="KW-0547">Nucleotide-binding</keyword>
<keyword evidence="3" id="KW-0808">Transferase</keyword>
<dbReference type="SMART" id="SM00220">
    <property type="entry name" value="S_TKc"/>
    <property type="match status" value="1"/>
</dbReference>
<keyword evidence="13" id="KW-1185">Reference proteome</keyword>
<dbReference type="PANTHER" id="PTHR24361">
    <property type="entry name" value="MITOGEN-ACTIVATED KINASE KINASE KINASE"/>
    <property type="match status" value="1"/>
</dbReference>
<dbReference type="GO" id="GO:0005524">
    <property type="term" value="F:ATP binding"/>
    <property type="evidence" value="ECO:0007669"/>
    <property type="project" value="UniProtKB-UniRule"/>
</dbReference>
<feature type="domain" description="Protein kinase" evidence="11">
    <location>
        <begin position="743"/>
        <end position="1647"/>
    </location>
</feature>
<feature type="region of interest" description="Disordered" evidence="10">
    <location>
        <begin position="1343"/>
        <end position="1377"/>
    </location>
</feature>
<dbReference type="Pfam" id="PF00069">
    <property type="entry name" value="Pkinase"/>
    <property type="match status" value="1"/>
</dbReference>
<evidence type="ECO:0000256" key="4">
    <source>
        <dbReference type="ARBA" id="ARBA00022741"/>
    </source>
</evidence>
<evidence type="ECO:0000256" key="8">
    <source>
        <dbReference type="ARBA" id="ARBA00048679"/>
    </source>
</evidence>
<feature type="compositionally biased region" description="Low complexity" evidence="10">
    <location>
        <begin position="1041"/>
        <end position="1052"/>
    </location>
</feature>
<gene>
    <name evidence="12" type="ORF">Q4I28_002875</name>
</gene>
<feature type="region of interest" description="Disordered" evidence="10">
    <location>
        <begin position="1"/>
        <end position="80"/>
    </location>
</feature>
<feature type="region of interest" description="Disordered" evidence="10">
    <location>
        <begin position="1018"/>
        <end position="1064"/>
    </location>
</feature>
<evidence type="ECO:0000256" key="3">
    <source>
        <dbReference type="ARBA" id="ARBA00022679"/>
    </source>
</evidence>
<protein>
    <recommendedName>
        <fullName evidence="1">non-specific serine/threonine protein kinase</fullName>
        <ecNumber evidence="1">2.7.11.1</ecNumber>
    </recommendedName>
</protein>
<dbReference type="PANTHER" id="PTHR24361:SF433">
    <property type="entry name" value="PROTEIN KINASE DOMAIN-CONTAINING PROTEIN"/>
    <property type="match status" value="1"/>
</dbReference>
<name>A0AAW3BYP5_9TRYP</name>
<keyword evidence="2" id="KW-0723">Serine/threonine-protein kinase</keyword>
<evidence type="ECO:0000313" key="13">
    <source>
        <dbReference type="Proteomes" id="UP001501274"/>
    </source>
</evidence>
<dbReference type="SUPFAM" id="SSF56112">
    <property type="entry name" value="Protein kinase-like (PK-like)"/>
    <property type="match status" value="3"/>
</dbReference>
<evidence type="ECO:0000256" key="6">
    <source>
        <dbReference type="ARBA" id="ARBA00022840"/>
    </source>
</evidence>
<feature type="region of interest" description="Disordered" evidence="10">
    <location>
        <begin position="1482"/>
        <end position="1518"/>
    </location>
</feature>
<sequence length="1684" mass="177226">MMLPPSAPSWDPGPPDPALYSTTSSHDDTPEYADTPTSPSCLHSVHTTPPGLSAEDGTASPTPASMEMSKREIHHSQCSTAQPLKPLTAELSLAPVAEVPRCTLAGVTMQSSGDLPHSSMDGGGMTSALIRATPTESLAQVDGPLRLPLFTNPSSVRLRLDVMLQVSSGNAISDQARTSASSTSSNRREVSRTRQQSPLTFVSQLSSDPCIRASSLAGFCVQHVKAHGRNEVPFPAPPSVHPALPTTNSAGVVSVLPDAHFDRSVDDAGGAAESNFIGAAAASCTVVHATPSPFGAPPRPSTALSSSLAGVVGAPSLNSSNPSTSASALKDHHRSGTGMDWVPSQSSSLQPFRASLLDSDDVGAEDFGSEVSGTEVTSVRVEVSHRKCDSAVTGGRCSRLASERSVSTPVSGALGGFAPDVSGTTAGGATASAAAVRHAGTGSGGGAEVQATGCPFGWRMFSSLTSQRGSGDGGAPASSLGIFQSGLFLSMDESDALPASVMDVPMTPQSFSTMLLARESGEGVPCTFRTSSAASVATTNGARVSPFPPPVPECSDTLLGLSSQQATILSGAAEEVWCRDGVTVRRTEEWYVDGGDRDSHGACTRSTTVTSGFGQRPTLVTDSGSAGLVLGGHYITPLSSFHLATGSSQPEMPMSGVNVDEIPSTPTDLTALPHPPPLFSAHHRRQRQGGLHRNCGGGGGGVSSSSSRVDWETGVIETDRLERARAVSKDSARTYEIVNEKYVMYDYELGKGSYSTVQLSYNLVDGHFYAVKVLDCARLKRRQLGSEASLCKIDQEITMMKQVQHRNIIALHEVIRDPSMRYVYLVLELAESREVLSMRDNGDVLPYGENAASKAYPEDTTREIVKGLLQALMYAHYLGVAHRDIKPSNVLRTADGTVKLCDFGVSVLAGEVAMQLNREGSVAFLAPELLLSREADVSRSVTPPDSSLSTTQNRSALHILGDDTLASTARTACITVTSTTTTTSAAQLASSVRQASPTEVAATSAPCLTAVFADATLQPRPRATSSRSPQREMASLSGDTSSSIPPQASSVSLPRRDSRGDGGALHRASFRISSLSPRSTAAPAHDAADVMASATPCSGNVATASPLTGTSWTSTPAVRQLGYPLIAVDHTPVDLFKADVFALGVTVYTMLLGQLPWRASSAESQRTAILAEPDPFLRLYKAAYGDAYTWPAKIRETCMPCCDMIAGDAFPVTSPATMLASNNDGRSASHGNANSEQSVEPRVCAAEKGNGAASSRTTSLPCKWTQWSSTGASQDECTSGPERCALTATELVAAPHFSCDVTTQRDPNSVNHAAECSNKTAGLSCPTSHLLAMKATAGSSRALSDLAQARSDDDDSRVDFAASLPPMPPMPQQPPQWKSLVDVPRGSDPIKKPTAAETSTAEQTQVTVTYRRGGDSERVEGDVRDMNAARAGVTSSTSASTLLPLQSATQTRLGAVMKASNVHWTCAGEYAAWQSWGAALKGTEDPPTLPPPKPTTTPDQLNMRHHVPKADNGDWTETDVPDAVNSVRESTMEARQWMRRSSSDLLSTVLSTVVSTTVSCSAATSATSSLSSDDEEDLESCESIYERLFELEQPCRPYKVAEHMPLPIVSGASREISGDAVDFVRSCLHLDPTERRTVFELFRHPWIRGEEKAGVAEVSTSLKLSRRSSSVDENGGDGKSSFSP</sequence>
<evidence type="ECO:0000259" key="11">
    <source>
        <dbReference type="PROSITE" id="PS50011"/>
    </source>
</evidence>
<dbReference type="PROSITE" id="PS50011">
    <property type="entry name" value="PROTEIN_KINASE_DOM"/>
    <property type="match status" value="1"/>
</dbReference>
<accession>A0AAW3BYP5</accession>
<keyword evidence="6 9" id="KW-0067">ATP-binding</keyword>
<feature type="compositionally biased region" description="Pro residues" evidence="10">
    <location>
        <begin position="1"/>
        <end position="17"/>
    </location>
</feature>
<dbReference type="EC" id="2.7.11.1" evidence="1"/>
<evidence type="ECO:0000256" key="2">
    <source>
        <dbReference type="ARBA" id="ARBA00022527"/>
    </source>
</evidence>
<dbReference type="GO" id="GO:0005737">
    <property type="term" value="C:cytoplasm"/>
    <property type="evidence" value="ECO:0007669"/>
    <property type="project" value="TreeGrafter"/>
</dbReference>
<feature type="region of interest" description="Disordered" evidence="10">
    <location>
        <begin position="315"/>
        <end position="346"/>
    </location>
</feature>
<evidence type="ECO:0000256" key="5">
    <source>
        <dbReference type="ARBA" id="ARBA00022777"/>
    </source>
</evidence>
<evidence type="ECO:0000313" key="12">
    <source>
        <dbReference type="EMBL" id="KAL0526295.1"/>
    </source>
</evidence>
<feature type="region of interest" description="Disordered" evidence="10">
    <location>
        <begin position="1658"/>
        <end position="1684"/>
    </location>
</feature>
<dbReference type="InterPro" id="IPR053235">
    <property type="entry name" value="Ser_Thr_kinase"/>
</dbReference>
<feature type="compositionally biased region" description="Low complexity" evidence="10">
    <location>
        <begin position="315"/>
        <end position="328"/>
    </location>
</feature>
<organism evidence="12 13">
    <name type="scientific">Leishmania naiffi</name>
    <dbReference type="NCBI Taxonomy" id="5678"/>
    <lineage>
        <taxon>Eukaryota</taxon>
        <taxon>Discoba</taxon>
        <taxon>Euglenozoa</taxon>
        <taxon>Kinetoplastea</taxon>
        <taxon>Metakinetoplastina</taxon>
        <taxon>Trypanosomatida</taxon>
        <taxon>Trypanosomatidae</taxon>
        <taxon>Leishmaniinae</taxon>
        <taxon>Leishmania</taxon>
        <taxon>Leishmania naiffi species complex</taxon>
    </lineage>
</organism>
<feature type="compositionally biased region" description="Pro residues" evidence="10">
    <location>
        <begin position="1365"/>
        <end position="1374"/>
    </location>
</feature>
<comment type="catalytic activity">
    <reaction evidence="7">
        <text>L-threonyl-[protein] + ATP = O-phospho-L-threonyl-[protein] + ADP + H(+)</text>
        <dbReference type="Rhea" id="RHEA:46608"/>
        <dbReference type="Rhea" id="RHEA-COMP:11060"/>
        <dbReference type="Rhea" id="RHEA-COMP:11605"/>
        <dbReference type="ChEBI" id="CHEBI:15378"/>
        <dbReference type="ChEBI" id="CHEBI:30013"/>
        <dbReference type="ChEBI" id="CHEBI:30616"/>
        <dbReference type="ChEBI" id="CHEBI:61977"/>
        <dbReference type="ChEBI" id="CHEBI:456216"/>
        <dbReference type="EC" id="2.7.11.1"/>
    </reaction>
</comment>
<feature type="binding site" evidence="9">
    <location>
        <position position="772"/>
    </location>
    <ligand>
        <name>ATP</name>
        <dbReference type="ChEBI" id="CHEBI:30616"/>
    </ligand>
</feature>
<evidence type="ECO:0000256" key="1">
    <source>
        <dbReference type="ARBA" id="ARBA00012513"/>
    </source>
</evidence>
<dbReference type="InterPro" id="IPR011009">
    <property type="entry name" value="Kinase-like_dom_sf"/>
</dbReference>
<dbReference type="Gene3D" id="3.30.200.20">
    <property type="entry name" value="Phosphorylase Kinase, domain 1"/>
    <property type="match status" value="1"/>
</dbReference>
<dbReference type="InterPro" id="IPR017441">
    <property type="entry name" value="Protein_kinase_ATP_BS"/>
</dbReference>
<dbReference type="Proteomes" id="UP001501274">
    <property type="component" value="Unassembled WGS sequence"/>
</dbReference>
<feature type="compositionally biased region" description="Polar residues" evidence="10">
    <location>
        <begin position="35"/>
        <end position="47"/>
    </location>
</feature>
<dbReference type="GO" id="GO:0004674">
    <property type="term" value="F:protein serine/threonine kinase activity"/>
    <property type="evidence" value="ECO:0007669"/>
    <property type="project" value="TreeGrafter"/>
</dbReference>
<dbReference type="EMBL" id="JBAMZN010000020">
    <property type="protein sequence ID" value="KAL0526295.1"/>
    <property type="molecule type" value="Genomic_DNA"/>
</dbReference>
<keyword evidence="5" id="KW-0418">Kinase</keyword>
<proteinExistence type="predicted"/>
<feature type="region of interest" description="Disordered" evidence="10">
    <location>
        <begin position="172"/>
        <end position="197"/>
    </location>
</feature>
<comment type="caution">
    <text evidence="12">The sequence shown here is derived from an EMBL/GenBank/DDBJ whole genome shotgun (WGS) entry which is preliminary data.</text>
</comment>
<evidence type="ECO:0000256" key="10">
    <source>
        <dbReference type="SAM" id="MobiDB-lite"/>
    </source>
</evidence>
<feature type="region of interest" description="Disordered" evidence="10">
    <location>
        <begin position="688"/>
        <end position="709"/>
    </location>
</feature>
<dbReference type="PROSITE" id="PS00107">
    <property type="entry name" value="PROTEIN_KINASE_ATP"/>
    <property type="match status" value="1"/>
</dbReference>
<evidence type="ECO:0000256" key="9">
    <source>
        <dbReference type="PROSITE-ProRule" id="PRU10141"/>
    </source>
</evidence>